<dbReference type="InterPro" id="IPR050322">
    <property type="entry name" value="Fe-S_cluster_asmbl/transfer"/>
</dbReference>
<dbReference type="RefSeq" id="WP_346823440.1">
    <property type="nucleotide sequence ID" value="NZ_JBDKWZ010000015.1"/>
</dbReference>
<dbReference type="GO" id="GO:0051537">
    <property type="term" value="F:2 iron, 2 sulfur cluster binding"/>
    <property type="evidence" value="ECO:0007669"/>
    <property type="project" value="TreeGrafter"/>
</dbReference>
<keyword evidence="3" id="KW-1185">Reference proteome</keyword>
<feature type="domain" description="Core" evidence="1">
    <location>
        <begin position="6"/>
        <end position="97"/>
    </location>
</feature>
<dbReference type="InterPro" id="IPR000361">
    <property type="entry name" value="ATAP_core_dom"/>
</dbReference>
<dbReference type="GO" id="GO:0005737">
    <property type="term" value="C:cytoplasm"/>
    <property type="evidence" value="ECO:0007669"/>
    <property type="project" value="TreeGrafter"/>
</dbReference>
<dbReference type="InterPro" id="IPR035903">
    <property type="entry name" value="HesB-like_dom_sf"/>
</dbReference>
<dbReference type="Pfam" id="PF01521">
    <property type="entry name" value="Fe-S_biosyn"/>
    <property type="match status" value="1"/>
</dbReference>
<comment type="caution">
    <text evidence="2">The sequence shown here is derived from an EMBL/GenBank/DDBJ whole genome shotgun (WGS) entry which is preliminary data.</text>
</comment>
<organism evidence="2 3">
    <name type="scientific">Rapidithrix thailandica</name>
    <dbReference type="NCBI Taxonomy" id="413964"/>
    <lineage>
        <taxon>Bacteria</taxon>
        <taxon>Pseudomonadati</taxon>
        <taxon>Bacteroidota</taxon>
        <taxon>Cytophagia</taxon>
        <taxon>Cytophagales</taxon>
        <taxon>Flammeovirgaceae</taxon>
        <taxon>Rapidithrix</taxon>
    </lineage>
</organism>
<evidence type="ECO:0000313" key="2">
    <source>
        <dbReference type="EMBL" id="MEN7550658.1"/>
    </source>
</evidence>
<dbReference type="PANTHER" id="PTHR10072">
    <property type="entry name" value="IRON-SULFUR CLUSTER ASSEMBLY PROTEIN"/>
    <property type="match status" value="1"/>
</dbReference>
<reference evidence="2 3" key="1">
    <citation type="submission" date="2024-04" db="EMBL/GenBank/DDBJ databases">
        <title>Novel genus in family Flammeovirgaceae.</title>
        <authorList>
            <person name="Nguyen T.H."/>
            <person name="Vuong T.Q."/>
            <person name="Le H."/>
            <person name="Kim S.-G."/>
        </authorList>
    </citation>
    <scope>NUCLEOTIDE SEQUENCE [LARGE SCALE GENOMIC DNA]</scope>
    <source>
        <strain evidence="2 3">JCM 23209</strain>
    </source>
</reference>
<sequence>MEKTPIKITDKAAKEILYILENKNIPEGYGLRIGIRGGGCGAAGYFLGFDKQKEGDEAYQIKGVKVYFEKKYFMYLLDVELDFEERTEERGFVFNKGANA</sequence>
<name>A0AAW9S9T8_9BACT</name>
<dbReference type="EMBL" id="JBDKWZ010000015">
    <property type="protein sequence ID" value="MEN7550658.1"/>
    <property type="molecule type" value="Genomic_DNA"/>
</dbReference>
<dbReference type="GO" id="GO:0016226">
    <property type="term" value="P:iron-sulfur cluster assembly"/>
    <property type="evidence" value="ECO:0007669"/>
    <property type="project" value="TreeGrafter"/>
</dbReference>
<protein>
    <submittedName>
        <fullName evidence="2">Iron-sulfur cluster biosynthesis family protein</fullName>
    </submittedName>
</protein>
<dbReference type="Gene3D" id="2.60.300.12">
    <property type="entry name" value="HesB-like domain"/>
    <property type="match status" value="1"/>
</dbReference>
<accession>A0AAW9S9T8</accession>
<dbReference type="SUPFAM" id="SSF89360">
    <property type="entry name" value="HesB-like domain"/>
    <property type="match status" value="1"/>
</dbReference>
<evidence type="ECO:0000313" key="3">
    <source>
        <dbReference type="Proteomes" id="UP001403385"/>
    </source>
</evidence>
<proteinExistence type="predicted"/>
<dbReference type="PANTHER" id="PTHR10072:SF41">
    <property type="entry name" value="IRON-SULFUR CLUSTER ASSEMBLY 1 HOMOLOG, MITOCHONDRIAL"/>
    <property type="match status" value="1"/>
</dbReference>
<dbReference type="Proteomes" id="UP001403385">
    <property type="component" value="Unassembled WGS sequence"/>
</dbReference>
<gene>
    <name evidence="2" type="ORF">AAG747_22250</name>
</gene>
<evidence type="ECO:0000259" key="1">
    <source>
        <dbReference type="Pfam" id="PF01521"/>
    </source>
</evidence>
<dbReference type="AlphaFoldDB" id="A0AAW9S9T8"/>